<reference evidence="2 3" key="1">
    <citation type="journal article" date="2023" name="Plants (Basel)">
        <title>Bridging the Gap: Combining Genomics and Transcriptomics Approaches to Understand Stylosanthes scabra, an Orphan Legume from the Brazilian Caatinga.</title>
        <authorList>
            <person name="Ferreira-Neto J.R.C."/>
            <person name="da Silva M.D."/>
            <person name="Binneck E."/>
            <person name="de Melo N.F."/>
            <person name="da Silva R.H."/>
            <person name="de Melo A.L.T.M."/>
            <person name="Pandolfi V."/>
            <person name="Bustamante F.O."/>
            <person name="Brasileiro-Vidal A.C."/>
            <person name="Benko-Iseppon A.M."/>
        </authorList>
    </citation>
    <scope>NUCLEOTIDE SEQUENCE [LARGE SCALE GENOMIC DNA]</scope>
    <source>
        <tissue evidence="2">Leaves</tissue>
    </source>
</reference>
<protein>
    <submittedName>
        <fullName evidence="2">Uncharacterized protein</fullName>
    </submittedName>
</protein>
<gene>
    <name evidence="2" type="ORF">PIB30_019464</name>
</gene>
<feature type="region of interest" description="Disordered" evidence="1">
    <location>
        <begin position="58"/>
        <end position="92"/>
    </location>
</feature>
<name>A0ABU6S7Q5_9FABA</name>
<keyword evidence="3" id="KW-1185">Reference proteome</keyword>
<proteinExistence type="predicted"/>
<dbReference type="PANTHER" id="PTHR35099">
    <property type="entry name" value="OS02G0182700 PROTEIN"/>
    <property type="match status" value="1"/>
</dbReference>
<organism evidence="2 3">
    <name type="scientific">Stylosanthes scabra</name>
    <dbReference type="NCBI Taxonomy" id="79078"/>
    <lineage>
        <taxon>Eukaryota</taxon>
        <taxon>Viridiplantae</taxon>
        <taxon>Streptophyta</taxon>
        <taxon>Embryophyta</taxon>
        <taxon>Tracheophyta</taxon>
        <taxon>Spermatophyta</taxon>
        <taxon>Magnoliopsida</taxon>
        <taxon>eudicotyledons</taxon>
        <taxon>Gunneridae</taxon>
        <taxon>Pentapetalae</taxon>
        <taxon>rosids</taxon>
        <taxon>fabids</taxon>
        <taxon>Fabales</taxon>
        <taxon>Fabaceae</taxon>
        <taxon>Papilionoideae</taxon>
        <taxon>50 kb inversion clade</taxon>
        <taxon>dalbergioids sensu lato</taxon>
        <taxon>Dalbergieae</taxon>
        <taxon>Pterocarpus clade</taxon>
        <taxon>Stylosanthes</taxon>
    </lineage>
</organism>
<evidence type="ECO:0000313" key="3">
    <source>
        <dbReference type="Proteomes" id="UP001341840"/>
    </source>
</evidence>
<evidence type="ECO:0000313" key="2">
    <source>
        <dbReference type="EMBL" id="MED6132490.1"/>
    </source>
</evidence>
<sequence>MMMTMRPNDEWVTTAMTDDTLVVSLLLRLKNSFSNDNNNNNYGLLPFTWGLRQPRSCSRSRLPPPPTSHCCDAAASTRRSPTTPLSWSGTVDGYEDSTRNNVARSKATATTATSGYTANSSSIPTSKCRRKKTLAELKEQETSLLKERTYLKKEIEHLNASFEAQRAQNETLKRIKLDMASKHQKKKNPSSKSDEEWCKPCLGASIGTKSLAVGGEAASFLIPDLNMTPYDEE</sequence>
<dbReference type="Proteomes" id="UP001341840">
    <property type="component" value="Unassembled WGS sequence"/>
</dbReference>
<dbReference type="PANTHER" id="PTHR35099:SF2">
    <property type="entry name" value="OS02G0182700 PROTEIN"/>
    <property type="match status" value="1"/>
</dbReference>
<feature type="compositionally biased region" description="Polar residues" evidence="1">
    <location>
        <begin position="77"/>
        <end position="89"/>
    </location>
</feature>
<feature type="region of interest" description="Disordered" evidence="1">
    <location>
        <begin position="178"/>
        <end position="197"/>
    </location>
</feature>
<dbReference type="EMBL" id="JASCZI010060475">
    <property type="protein sequence ID" value="MED6132490.1"/>
    <property type="molecule type" value="Genomic_DNA"/>
</dbReference>
<evidence type="ECO:0000256" key="1">
    <source>
        <dbReference type="SAM" id="MobiDB-lite"/>
    </source>
</evidence>
<comment type="caution">
    <text evidence="2">The sequence shown here is derived from an EMBL/GenBank/DDBJ whole genome shotgun (WGS) entry which is preliminary data.</text>
</comment>
<accession>A0ABU6S7Q5</accession>